<dbReference type="VEuPathDB" id="FungiDB:MCYG_05973"/>
<keyword evidence="3" id="KW-1185">Reference proteome</keyword>
<dbReference type="Proteomes" id="UP000002035">
    <property type="component" value="Unassembled WGS sequence"/>
</dbReference>
<feature type="compositionally biased region" description="Polar residues" evidence="1">
    <location>
        <begin position="185"/>
        <end position="195"/>
    </location>
</feature>
<dbReference type="RefSeq" id="XP_002846104.1">
    <property type="nucleotide sequence ID" value="XM_002846058.1"/>
</dbReference>
<sequence length="260" mass="28235">MEWFASSLAALVLGFKAGYRHIDDDGEHEKAGVKRTAFCNAVCVYPFDNLFKKKRKHTVSMREQVKYSIRKKKRAVLPVCMSGITEPATDACGRKMPSRCNQPTDKPLYSILGLEIARKEKKKASILGASWGLVHGGRVAVSLLVTERVSQPPTASRPLVLDELILLSPRHGPSRGNRHSGRQAARQTHSPSASNRAYHRVSRAAAGVAAAGSVSTVDRDLRSIYGGARAVPEQRETGRRGGPFATVGEELDPDKAPSVA</sequence>
<evidence type="ECO:0000313" key="3">
    <source>
        <dbReference type="Proteomes" id="UP000002035"/>
    </source>
</evidence>
<dbReference type="AlphaFoldDB" id="C5FTF1"/>
<evidence type="ECO:0000313" key="2">
    <source>
        <dbReference type="EMBL" id="EEQ33154.1"/>
    </source>
</evidence>
<accession>C5FTF1</accession>
<gene>
    <name evidence="2" type="ORF">MCYG_05973</name>
</gene>
<protein>
    <submittedName>
        <fullName evidence="2">Uncharacterized protein</fullName>
    </submittedName>
</protein>
<feature type="compositionally biased region" description="Basic residues" evidence="1">
    <location>
        <begin position="172"/>
        <end position="181"/>
    </location>
</feature>
<feature type="region of interest" description="Disordered" evidence="1">
    <location>
        <begin position="170"/>
        <end position="197"/>
    </location>
</feature>
<proteinExistence type="predicted"/>
<name>C5FTF1_ARTOC</name>
<organism evidence="2 3">
    <name type="scientific">Arthroderma otae (strain ATCC MYA-4605 / CBS 113480)</name>
    <name type="common">Microsporum canis</name>
    <dbReference type="NCBI Taxonomy" id="554155"/>
    <lineage>
        <taxon>Eukaryota</taxon>
        <taxon>Fungi</taxon>
        <taxon>Dikarya</taxon>
        <taxon>Ascomycota</taxon>
        <taxon>Pezizomycotina</taxon>
        <taxon>Eurotiomycetes</taxon>
        <taxon>Eurotiomycetidae</taxon>
        <taxon>Onygenales</taxon>
        <taxon>Arthrodermataceae</taxon>
        <taxon>Microsporum</taxon>
    </lineage>
</organism>
<evidence type="ECO:0000256" key="1">
    <source>
        <dbReference type="SAM" id="MobiDB-lite"/>
    </source>
</evidence>
<feature type="region of interest" description="Disordered" evidence="1">
    <location>
        <begin position="227"/>
        <end position="260"/>
    </location>
</feature>
<reference evidence="3" key="1">
    <citation type="journal article" date="2012" name="MBio">
        <title>Comparative genome analysis of Trichophyton rubrum and related dermatophytes reveals candidate genes involved in infection.</title>
        <authorList>
            <person name="Martinez D.A."/>
            <person name="Oliver B.G."/>
            <person name="Graeser Y."/>
            <person name="Goldberg J.M."/>
            <person name="Li W."/>
            <person name="Martinez-Rossi N.M."/>
            <person name="Monod M."/>
            <person name="Shelest E."/>
            <person name="Barton R.C."/>
            <person name="Birch E."/>
            <person name="Brakhage A.A."/>
            <person name="Chen Z."/>
            <person name="Gurr S.J."/>
            <person name="Heiman D."/>
            <person name="Heitman J."/>
            <person name="Kosti I."/>
            <person name="Rossi A."/>
            <person name="Saif S."/>
            <person name="Samalova M."/>
            <person name="Saunders C.W."/>
            <person name="Shea T."/>
            <person name="Summerbell R.C."/>
            <person name="Xu J."/>
            <person name="Young S."/>
            <person name="Zeng Q."/>
            <person name="Birren B.W."/>
            <person name="Cuomo C.A."/>
            <person name="White T.C."/>
        </authorList>
    </citation>
    <scope>NUCLEOTIDE SEQUENCE [LARGE SCALE GENOMIC DNA]</scope>
    <source>
        <strain evidence="3">ATCC MYA-4605 / CBS 113480</strain>
    </source>
</reference>
<dbReference type="HOGENOM" id="CLU_1069487_0_0_1"/>
<dbReference type="EMBL" id="DS995705">
    <property type="protein sequence ID" value="EEQ33154.1"/>
    <property type="molecule type" value="Genomic_DNA"/>
</dbReference>
<dbReference type="GeneID" id="9224793"/>